<evidence type="ECO:0000313" key="2">
    <source>
        <dbReference type="EMBL" id="CAD6257222.1"/>
    </source>
</evidence>
<dbReference type="SUPFAM" id="SSF110069">
    <property type="entry name" value="ApaG-like"/>
    <property type="match status" value="1"/>
</dbReference>
<comment type="caution">
    <text evidence="2">The sequence shown here is derived from an EMBL/GenBank/DDBJ whole genome shotgun (WGS) entry which is preliminary data.</text>
</comment>
<evidence type="ECO:0000259" key="1">
    <source>
        <dbReference type="PROSITE" id="PS51087"/>
    </source>
</evidence>
<reference evidence="2" key="1">
    <citation type="submission" date="2020-10" db="EMBL/GenBank/DDBJ databases">
        <authorList>
            <person name="Han B."/>
            <person name="Lu T."/>
            <person name="Zhao Q."/>
            <person name="Huang X."/>
            <person name="Zhao Y."/>
        </authorList>
    </citation>
    <scope>NUCLEOTIDE SEQUENCE</scope>
</reference>
<dbReference type="Pfam" id="PF04379">
    <property type="entry name" value="DUF525"/>
    <property type="match status" value="1"/>
</dbReference>
<accession>A0A811QFT4</accession>
<gene>
    <name evidence="2" type="ORF">NCGR_LOCUS40712</name>
</gene>
<evidence type="ECO:0000313" key="3">
    <source>
        <dbReference type="Proteomes" id="UP000604825"/>
    </source>
</evidence>
<dbReference type="PROSITE" id="PS51087">
    <property type="entry name" value="APAG"/>
    <property type="match status" value="1"/>
</dbReference>
<dbReference type="InterPro" id="IPR036767">
    <property type="entry name" value="ApaG_sf"/>
</dbReference>
<dbReference type="OrthoDB" id="2305498at2759"/>
<feature type="domain" description="ApaG" evidence="1">
    <location>
        <begin position="1"/>
        <end position="82"/>
    </location>
</feature>
<dbReference type="AlphaFoldDB" id="A0A811QFT4"/>
<dbReference type="InterPro" id="IPR007474">
    <property type="entry name" value="ApaG_domain"/>
</dbReference>
<organism evidence="2 3">
    <name type="scientific">Miscanthus lutarioriparius</name>
    <dbReference type="NCBI Taxonomy" id="422564"/>
    <lineage>
        <taxon>Eukaryota</taxon>
        <taxon>Viridiplantae</taxon>
        <taxon>Streptophyta</taxon>
        <taxon>Embryophyta</taxon>
        <taxon>Tracheophyta</taxon>
        <taxon>Spermatophyta</taxon>
        <taxon>Magnoliopsida</taxon>
        <taxon>Liliopsida</taxon>
        <taxon>Poales</taxon>
        <taxon>Poaceae</taxon>
        <taxon>PACMAD clade</taxon>
        <taxon>Panicoideae</taxon>
        <taxon>Andropogonodae</taxon>
        <taxon>Andropogoneae</taxon>
        <taxon>Saccharinae</taxon>
        <taxon>Miscanthus</taxon>
    </lineage>
</organism>
<keyword evidence="3" id="KW-1185">Reference proteome</keyword>
<sequence length="82" mass="8826">MEEVVGRGIMVIGGELCSRHWTIRLCDRIVSDVSGGGVIGQYPVLLPGEDEFVYESCTPLPKVPGSVEGSFSFVPGKYVPII</sequence>
<dbReference type="PANTHER" id="PTHR47463:SF2">
    <property type="entry name" value="F-BOX PROTEIN SKIP16"/>
    <property type="match status" value="1"/>
</dbReference>
<protein>
    <recommendedName>
        <fullName evidence="1">ApaG domain-containing protein</fullName>
    </recommendedName>
</protein>
<dbReference type="Proteomes" id="UP000604825">
    <property type="component" value="Unassembled WGS sequence"/>
</dbReference>
<dbReference type="Gene3D" id="2.60.40.1470">
    <property type="entry name" value="ApaG domain"/>
    <property type="match status" value="1"/>
</dbReference>
<proteinExistence type="predicted"/>
<dbReference type="PANTHER" id="PTHR47463">
    <property type="entry name" value="F-BOX PROTEIN SKIP16"/>
    <property type="match status" value="1"/>
</dbReference>
<name>A0A811QFT4_9POAL</name>
<dbReference type="EMBL" id="CAJGYO010000010">
    <property type="protein sequence ID" value="CAD6257222.1"/>
    <property type="molecule type" value="Genomic_DNA"/>
</dbReference>